<protein>
    <submittedName>
        <fullName evidence="2">Ethylene-responsive transcription factor ERF026</fullName>
    </submittedName>
</protein>
<dbReference type="AlphaFoldDB" id="A0A5A7PBW3"/>
<keyword evidence="3" id="KW-1185">Reference proteome</keyword>
<accession>A0A5A7PBW3</accession>
<name>A0A5A7PBW3_STRAF</name>
<sequence>MAEGILVRPPRMVVVPSNDSPENSLAESLRLNFLIYSSTLHTFFLHSIQTKKALQISKILKFSPLKPLKLRPQCSRSSKPSAICTSPHAPRPAETFREQPHDIDATISRAARNPQPRPRADVLASFCLHPFEAEAEREPSKH</sequence>
<feature type="compositionally biased region" description="Polar residues" evidence="1">
    <location>
        <begin position="74"/>
        <end position="84"/>
    </location>
</feature>
<reference evidence="3" key="1">
    <citation type="journal article" date="2019" name="Curr. Biol.">
        <title>Genome Sequence of Striga asiatica Provides Insight into the Evolution of Plant Parasitism.</title>
        <authorList>
            <person name="Yoshida S."/>
            <person name="Kim S."/>
            <person name="Wafula E.K."/>
            <person name="Tanskanen J."/>
            <person name="Kim Y.M."/>
            <person name="Honaas L."/>
            <person name="Yang Z."/>
            <person name="Spallek T."/>
            <person name="Conn C.E."/>
            <person name="Ichihashi Y."/>
            <person name="Cheong K."/>
            <person name="Cui S."/>
            <person name="Der J.P."/>
            <person name="Gundlach H."/>
            <person name="Jiao Y."/>
            <person name="Hori C."/>
            <person name="Ishida J.K."/>
            <person name="Kasahara H."/>
            <person name="Kiba T."/>
            <person name="Kim M.S."/>
            <person name="Koo N."/>
            <person name="Laohavisit A."/>
            <person name="Lee Y.H."/>
            <person name="Lumba S."/>
            <person name="McCourt P."/>
            <person name="Mortimer J.C."/>
            <person name="Mutuku J.M."/>
            <person name="Nomura T."/>
            <person name="Sasaki-Sekimoto Y."/>
            <person name="Seto Y."/>
            <person name="Wang Y."/>
            <person name="Wakatake T."/>
            <person name="Sakakibara H."/>
            <person name="Demura T."/>
            <person name="Yamaguchi S."/>
            <person name="Yoneyama K."/>
            <person name="Manabe R.I."/>
            <person name="Nelson D.C."/>
            <person name="Schulman A.H."/>
            <person name="Timko M.P."/>
            <person name="dePamphilis C.W."/>
            <person name="Choi D."/>
            <person name="Shirasu K."/>
        </authorList>
    </citation>
    <scope>NUCLEOTIDE SEQUENCE [LARGE SCALE GENOMIC DNA]</scope>
    <source>
        <strain evidence="3">cv. UVA1</strain>
    </source>
</reference>
<dbReference type="Proteomes" id="UP000325081">
    <property type="component" value="Unassembled WGS sequence"/>
</dbReference>
<evidence type="ECO:0000313" key="2">
    <source>
        <dbReference type="EMBL" id="GER30413.1"/>
    </source>
</evidence>
<feature type="region of interest" description="Disordered" evidence="1">
    <location>
        <begin position="71"/>
        <end position="118"/>
    </location>
</feature>
<evidence type="ECO:0000256" key="1">
    <source>
        <dbReference type="SAM" id="MobiDB-lite"/>
    </source>
</evidence>
<gene>
    <name evidence="2" type="ORF">STAS_06351</name>
</gene>
<evidence type="ECO:0000313" key="3">
    <source>
        <dbReference type="Proteomes" id="UP000325081"/>
    </source>
</evidence>
<dbReference type="EMBL" id="BKCP01004350">
    <property type="protein sequence ID" value="GER30413.1"/>
    <property type="molecule type" value="Genomic_DNA"/>
</dbReference>
<comment type="caution">
    <text evidence="2">The sequence shown here is derived from an EMBL/GenBank/DDBJ whole genome shotgun (WGS) entry which is preliminary data.</text>
</comment>
<feature type="compositionally biased region" description="Basic and acidic residues" evidence="1">
    <location>
        <begin position="94"/>
        <end position="104"/>
    </location>
</feature>
<proteinExistence type="predicted"/>
<organism evidence="2 3">
    <name type="scientific">Striga asiatica</name>
    <name type="common">Asiatic witchweed</name>
    <name type="synonym">Buchnera asiatica</name>
    <dbReference type="NCBI Taxonomy" id="4170"/>
    <lineage>
        <taxon>Eukaryota</taxon>
        <taxon>Viridiplantae</taxon>
        <taxon>Streptophyta</taxon>
        <taxon>Embryophyta</taxon>
        <taxon>Tracheophyta</taxon>
        <taxon>Spermatophyta</taxon>
        <taxon>Magnoliopsida</taxon>
        <taxon>eudicotyledons</taxon>
        <taxon>Gunneridae</taxon>
        <taxon>Pentapetalae</taxon>
        <taxon>asterids</taxon>
        <taxon>lamiids</taxon>
        <taxon>Lamiales</taxon>
        <taxon>Orobanchaceae</taxon>
        <taxon>Buchnereae</taxon>
        <taxon>Striga</taxon>
    </lineage>
</organism>